<name>A0A9P8CH59_9HELO</name>
<accession>A0A9P8CH59</accession>
<evidence type="ECO:0000256" key="1">
    <source>
        <dbReference type="SAM" id="Phobius"/>
    </source>
</evidence>
<gene>
    <name evidence="2" type="ORF">BJ878DRAFT_565336</name>
</gene>
<dbReference type="EMBL" id="MU253787">
    <property type="protein sequence ID" value="KAG9246943.1"/>
    <property type="molecule type" value="Genomic_DNA"/>
</dbReference>
<keyword evidence="1" id="KW-0472">Membrane</keyword>
<evidence type="ECO:0000313" key="2">
    <source>
        <dbReference type="EMBL" id="KAG9246943.1"/>
    </source>
</evidence>
<keyword evidence="3" id="KW-1185">Reference proteome</keyword>
<reference evidence="2" key="1">
    <citation type="journal article" date="2021" name="IMA Fungus">
        <title>Genomic characterization of three marine fungi, including Emericellopsis atlantica sp. nov. with signatures of a generalist lifestyle and marine biomass degradation.</title>
        <authorList>
            <person name="Hagestad O.C."/>
            <person name="Hou L."/>
            <person name="Andersen J.H."/>
            <person name="Hansen E.H."/>
            <person name="Altermark B."/>
            <person name="Li C."/>
            <person name="Kuhnert E."/>
            <person name="Cox R.J."/>
            <person name="Crous P.W."/>
            <person name="Spatafora J.W."/>
            <person name="Lail K."/>
            <person name="Amirebrahimi M."/>
            <person name="Lipzen A."/>
            <person name="Pangilinan J."/>
            <person name="Andreopoulos W."/>
            <person name="Hayes R.D."/>
            <person name="Ng V."/>
            <person name="Grigoriev I.V."/>
            <person name="Jackson S.A."/>
            <person name="Sutton T.D.S."/>
            <person name="Dobson A.D.W."/>
            <person name="Rama T."/>
        </authorList>
    </citation>
    <scope>NUCLEOTIDE SEQUENCE</scope>
    <source>
        <strain evidence="2">TRa3180A</strain>
    </source>
</reference>
<keyword evidence="1" id="KW-0812">Transmembrane</keyword>
<protein>
    <submittedName>
        <fullName evidence="2">Uncharacterized protein</fullName>
    </submittedName>
</protein>
<sequence>MVHQNTIIAIVIVFGFIITLSLFWLAVSKLHIWARRTCKDATSGNVESQAQSQAETNVTVEQAETVKSVKTSSKK</sequence>
<organism evidence="2 3">
    <name type="scientific">Calycina marina</name>
    <dbReference type="NCBI Taxonomy" id="1763456"/>
    <lineage>
        <taxon>Eukaryota</taxon>
        <taxon>Fungi</taxon>
        <taxon>Dikarya</taxon>
        <taxon>Ascomycota</taxon>
        <taxon>Pezizomycotina</taxon>
        <taxon>Leotiomycetes</taxon>
        <taxon>Helotiales</taxon>
        <taxon>Pezizellaceae</taxon>
        <taxon>Calycina</taxon>
    </lineage>
</organism>
<comment type="caution">
    <text evidence="2">The sequence shown here is derived from an EMBL/GenBank/DDBJ whole genome shotgun (WGS) entry which is preliminary data.</text>
</comment>
<dbReference type="AlphaFoldDB" id="A0A9P8CH59"/>
<evidence type="ECO:0000313" key="3">
    <source>
        <dbReference type="Proteomes" id="UP000887226"/>
    </source>
</evidence>
<dbReference type="Proteomes" id="UP000887226">
    <property type="component" value="Unassembled WGS sequence"/>
</dbReference>
<keyword evidence="1" id="KW-1133">Transmembrane helix</keyword>
<feature type="transmembrane region" description="Helical" evidence="1">
    <location>
        <begin position="6"/>
        <end position="27"/>
    </location>
</feature>
<proteinExistence type="predicted"/>